<dbReference type="InterPro" id="IPR007345">
    <property type="entry name" value="Polysacch_pyruvyl_Trfase"/>
</dbReference>
<evidence type="ECO:0000259" key="1">
    <source>
        <dbReference type="Pfam" id="PF04230"/>
    </source>
</evidence>
<dbReference type="PANTHER" id="PTHR36836">
    <property type="entry name" value="COLANIC ACID BIOSYNTHESIS PROTEIN WCAK"/>
    <property type="match status" value="1"/>
</dbReference>
<keyword evidence="2" id="KW-0808">Transferase</keyword>
<evidence type="ECO:0000313" key="3">
    <source>
        <dbReference type="Proteomes" id="UP000483035"/>
    </source>
</evidence>
<dbReference type="Pfam" id="PF04230">
    <property type="entry name" value="PS_pyruv_trans"/>
    <property type="match status" value="1"/>
</dbReference>
<dbReference type="AlphaFoldDB" id="A0A6L9UHE3"/>
<accession>A0A6L9UHE3</accession>
<dbReference type="Proteomes" id="UP000483035">
    <property type="component" value="Unassembled WGS sequence"/>
</dbReference>
<protein>
    <submittedName>
        <fullName evidence="2">Polysaccharide pyruvyl transferase family protein</fullName>
    </submittedName>
</protein>
<comment type="caution">
    <text evidence="2">The sequence shown here is derived from an EMBL/GenBank/DDBJ whole genome shotgun (WGS) entry which is preliminary data.</text>
</comment>
<organism evidence="2 3">
    <name type="scientific">Rhizobium lusitanum</name>
    <dbReference type="NCBI Taxonomy" id="293958"/>
    <lineage>
        <taxon>Bacteria</taxon>
        <taxon>Pseudomonadati</taxon>
        <taxon>Pseudomonadota</taxon>
        <taxon>Alphaproteobacteria</taxon>
        <taxon>Hyphomicrobiales</taxon>
        <taxon>Rhizobiaceae</taxon>
        <taxon>Rhizobium/Agrobacterium group</taxon>
        <taxon>Rhizobium</taxon>
    </lineage>
</organism>
<sequence length="406" mass="44531">MKIVVFNVKYSENLGDGLLAECVEAALANGAGEIEVETIDLAGREAFAAGHGGRRRLVLALLHRSPAIVRRRLVRLGLERRLRRLRSRWNDKIAAADAVVIGGGNLFQDDDLNFPLKVGMVLDCVCRHDRPLAIYAVGVSKHWSEPAYDLFARLKGARLVHLSVRDGFAQDNWREHFPDGPDAKIVRDPGLLIDGSPLIEKPAASAKRQLTIGLCVTDPLILHRHSNAPASAIPFSSVDAYRDLIGLLLDDGQRVLLFCNGAREDQAFAERIRHSVATHRAVEPGALDIAGRPRVPIDLIRTIQPLDVILAHRLHACIAAYALRVPHVGLGWDGKVEGFFNSVGRENYFVKDVSQPPGRIALLLKAAEKEGIEALRHHVIIAEARAGISNMRRHLVGPDQCAMSGI</sequence>
<dbReference type="GO" id="GO:0016740">
    <property type="term" value="F:transferase activity"/>
    <property type="evidence" value="ECO:0007669"/>
    <property type="project" value="UniProtKB-KW"/>
</dbReference>
<gene>
    <name evidence="2" type="ORF">GR212_28900</name>
</gene>
<reference evidence="2 3" key="1">
    <citation type="submission" date="2019-12" db="EMBL/GenBank/DDBJ databases">
        <title>Rhizobium genotypes associated with high levels of biological nitrogen fixation by grain legumes in a temperate-maritime cropping system.</title>
        <authorList>
            <person name="Maluk M."/>
            <person name="Francesc Ferrando Molina F."/>
            <person name="Lopez Del Egido L."/>
            <person name="Lafos M."/>
            <person name="Langarica-Fuentes A."/>
            <person name="Gebre Yohannes G."/>
            <person name="Young M.W."/>
            <person name="Martin P."/>
            <person name="Gantlett R."/>
            <person name="Kenicer G."/>
            <person name="Hawes C."/>
            <person name="Begg G.S."/>
            <person name="Quilliam R.S."/>
            <person name="Squire G.R."/>
            <person name="Poole P.S."/>
            <person name="Young P.W."/>
            <person name="Iannetta P.M."/>
            <person name="James E.K."/>
        </authorList>
    </citation>
    <scope>NUCLEOTIDE SEQUENCE [LARGE SCALE GENOMIC DNA]</scope>
    <source>
        <strain evidence="2 3">JHI1118</strain>
    </source>
</reference>
<evidence type="ECO:0000313" key="2">
    <source>
        <dbReference type="EMBL" id="NEI73577.1"/>
    </source>
</evidence>
<dbReference type="RefSeq" id="WP_163992023.1">
    <property type="nucleotide sequence ID" value="NZ_WUEY01000019.1"/>
</dbReference>
<feature type="domain" description="Polysaccharide pyruvyl transferase" evidence="1">
    <location>
        <begin position="13"/>
        <end position="333"/>
    </location>
</feature>
<dbReference type="EMBL" id="WUEY01000019">
    <property type="protein sequence ID" value="NEI73577.1"/>
    <property type="molecule type" value="Genomic_DNA"/>
</dbReference>
<dbReference type="PANTHER" id="PTHR36836:SF1">
    <property type="entry name" value="COLANIC ACID BIOSYNTHESIS PROTEIN WCAK"/>
    <property type="match status" value="1"/>
</dbReference>
<proteinExistence type="predicted"/>
<name>A0A6L9UHE3_9HYPH</name>